<keyword evidence="6" id="KW-1185">Reference proteome</keyword>
<evidence type="ECO:0000256" key="1">
    <source>
        <dbReference type="ARBA" id="ARBA00023015"/>
    </source>
</evidence>
<proteinExistence type="predicted"/>
<dbReference type="Proteomes" id="UP000321389">
    <property type="component" value="Chromosome"/>
</dbReference>
<dbReference type="SMART" id="SM00895">
    <property type="entry name" value="FCD"/>
    <property type="match status" value="1"/>
</dbReference>
<dbReference type="InterPro" id="IPR036388">
    <property type="entry name" value="WH-like_DNA-bd_sf"/>
</dbReference>
<evidence type="ECO:0000256" key="3">
    <source>
        <dbReference type="ARBA" id="ARBA00023163"/>
    </source>
</evidence>
<dbReference type="GO" id="GO:0003677">
    <property type="term" value="F:DNA binding"/>
    <property type="evidence" value="ECO:0007669"/>
    <property type="project" value="UniProtKB-KW"/>
</dbReference>
<dbReference type="SUPFAM" id="SSF46785">
    <property type="entry name" value="Winged helix' DNA-binding domain"/>
    <property type="match status" value="1"/>
</dbReference>
<dbReference type="GO" id="GO:0003700">
    <property type="term" value="F:DNA-binding transcription factor activity"/>
    <property type="evidence" value="ECO:0007669"/>
    <property type="project" value="InterPro"/>
</dbReference>
<dbReference type="AlphaFoldDB" id="A0A5B8KVL7"/>
<evidence type="ECO:0000313" key="5">
    <source>
        <dbReference type="EMBL" id="QDY99592.1"/>
    </source>
</evidence>
<protein>
    <submittedName>
        <fullName evidence="5">GntR family transcriptional regulator</fullName>
    </submittedName>
</protein>
<evidence type="ECO:0000256" key="2">
    <source>
        <dbReference type="ARBA" id="ARBA00023125"/>
    </source>
</evidence>
<keyword evidence="3" id="KW-0804">Transcription</keyword>
<evidence type="ECO:0000313" key="6">
    <source>
        <dbReference type="Proteomes" id="UP000321389"/>
    </source>
</evidence>
<dbReference type="PANTHER" id="PTHR43537:SF39">
    <property type="entry name" value="HTH-TYPE TRANSCRIPTIONAL REGULATOR MCBR"/>
    <property type="match status" value="1"/>
</dbReference>
<accession>A0A5B8KVL7</accession>
<dbReference type="SUPFAM" id="SSF48008">
    <property type="entry name" value="GntR ligand-binding domain-like"/>
    <property type="match status" value="1"/>
</dbReference>
<organism evidence="5 6">
    <name type="scientific">Nitratireductor mangrovi</name>
    <dbReference type="NCBI Taxonomy" id="2599600"/>
    <lineage>
        <taxon>Bacteria</taxon>
        <taxon>Pseudomonadati</taxon>
        <taxon>Pseudomonadota</taxon>
        <taxon>Alphaproteobacteria</taxon>
        <taxon>Hyphomicrobiales</taxon>
        <taxon>Phyllobacteriaceae</taxon>
        <taxon>Nitratireductor</taxon>
    </lineage>
</organism>
<keyword evidence="1" id="KW-0805">Transcription regulation</keyword>
<gene>
    <name evidence="5" type="ORF">FQ775_03950</name>
</gene>
<dbReference type="Pfam" id="PF00392">
    <property type="entry name" value="GntR"/>
    <property type="match status" value="1"/>
</dbReference>
<dbReference type="InterPro" id="IPR036390">
    <property type="entry name" value="WH_DNA-bd_sf"/>
</dbReference>
<name>A0A5B8KVL7_9HYPH</name>
<dbReference type="EMBL" id="CP042301">
    <property type="protein sequence ID" value="QDY99592.1"/>
    <property type="molecule type" value="Genomic_DNA"/>
</dbReference>
<keyword evidence="2" id="KW-0238">DNA-binding</keyword>
<dbReference type="Gene3D" id="1.20.120.530">
    <property type="entry name" value="GntR ligand-binding domain-like"/>
    <property type="match status" value="1"/>
</dbReference>
<dbReference type="PROSITE" id="PS50949">
    <property type="entry name" value="HTH_GNTR"/>
    <property type="match status" value="1"/>
</dbReference>
<feature type="domain" description="HTH gntR-type" evidence="4">
    <location>
        <begin position="20"/>
        <end position="87"/>
    </location>
</feature>
<sequence length="246" mass="27177">MTRTTLDEADTKTAKPSVRGKVQDRVLTSLRYGLMSGLFVPGQVFSLRKLASSLGTSPMPIRESLSRLVAANALEELPNRSVRVPRLNATNLSQLFEMRTLIEGVATRVACEKATDELLDKLERHNDSIIAAHSQGDMAEVLRANQKFHFAIYRHADSDIMMPLIESLWLRSGPTMYYSLNSPGLWDASSHMKILEAMAARTSEDARAAMVEDILKTGNYLIEKASMRTSSGPFAELGTLGVDDMT</sequence>
<dbReference type="RefSeq" id="WP_146298248.1">
    <property type="nucleotide sequence ID" value="NZ_CP042301.2"/>
</dbReference>
<dbReference type="KEGG" id="niy:FQ775_03950"/>
<dbReference type="Gene3D" id="1.10.10.10">
    <property type="entry name" value="Winged helix-like DNA-binding domain superfamily/Winged helix DNA-binding domain"/>
    <property type="match status" value="1"/>
</dbReference>
<evidence type="ECO:0000259" key="4">
    <source>
        <dbReference type="PROSITE" id="PS50949"/>
    </source>
</evidence>
<dbReference type="OrthoDB" id="9815654at2"/>
<dbReference type="PANTHER" id="PTHR43537">
    <property type="entry name" value="TRANSCRIPTIONAL REGULATOR, GNTR FAMILY"/>
    <property type="match status" value="1"/>
</dbReference>
<dbReference type="InterPro" id="IPR008920">
    <property type="entry name" value="TF_FadR/GntR_C"/>
</dbReference>
<dbReference type="Pfam" id="PF07729">
    <property type="entry name" value="FCD"/>
    <property type="match status" value="1"/>
</dbReference>
<dbReference type="InterPro" id="IPR011711">
    <property type="entry name" value="GntR_C"/>
</dbReference>
<reference evidence="5" key="1">
    <citation type="submission" date="2020-04" db="EMBL/GenBank/DDBJ databases">
        <title>Nitratireductor sp. nov. isolated from mangrove soil.</title>
        <authorList>
            <person name="Ye Y."/>
        </authorList>
    </citation>
    <scope>NUCLEOTIDE SEQUENCE</scope>
    <source>
        <strain evidence="5">SY7</strain>
    </source>
</reference>
<dbReference type="InterPro" id="IPR000524">
    <property type="entry name" value="Tscrpt_reg_HTH_GntR"/>
</dbReference>
<dbReference type="SMART" id="SM00345">
    <property type="entry name" value="HTH_GNTR"/>
    <property type="match status" value="1"/>
</dbReference>